<feature type="transmembrane region" description="Helical" evidence="1">
    <location>
        <begin position="204"/>
        <end position="231"/>
    </location>
</feature>
<proteinExistence type="predicted"/>
<feature type="transmembrane region" description="Helical" evidence="1">
    <location>
        <begin position="104"/>
        <end position="124"/>
    </location>
</feature>
<feature type="transmembrane region" description="Helical" evidence="1">
    <location>
        <begin position="47"/>
        <end position="67"/>
    </location>
</feature>
<gene>
    <name evidence="2" type="ORF">CWI38_0629p0020</name>
</gene>
<feature type="transmembrane region" description="Helical" evidence="1">
    <location>
        <begin position="150"/>
        <end position="174"/>
    </location>
</feature>
<accession>A0A4Q9LY04</accession>
<name>A0A4Q9LY04_9MICR</name>
<organism evidence="2 3">
    <name type="scientific">Hamiltosporidium tvaerminnensis</name>
    <dbReference type="NCBI Taxonomy" id="1176355"/>
    <lineage>
        <taxon>Eukaryota</taxon>
        <taxon>Fungi</taxon>
        <taxon>Fungi incertae sedis</taxon>
        <taxon>Microsporidia</taxon>
        <taxon>Dubosqiidae</taxon>
        <taxon>Hamiltosporidium</taxon>
    </lineage>
</organism>
<keyword evidence="1" id="KW-0472">Membrane</keyword>
<dbReference type="AlphaFoldDB" id="A0A4Q9LY04"/>
<dbReference type="EMBL" id="PITK01000629">
    <property type="protein sequence ID" value="TBU12791.1"/>
    <property type="molecule type" value="Genomic_DNA"/>
</dbReference>
<evidence type="ECO:0000256" key="1">
    <source>
        <dbReference type="SAM" id="Phobius"/>
    </source>
</evidence>
<keyword evidence="3" id="KW-1185">Reference proteome</keyword>
<dbReference type="Proteomes" id="UP000292282">
    <property type="component" value="Unassembled WGS sequence"/>
</dbReference>
<keyword evidence="1" id="KW-1133">Transmembrane helix</keyword>
<evidence type="ECO:0000313" key="2">
    <source>
        <dbReference type="EMBL" id="TBU12791.1"/>
    </source>
</evidence>
<feature type="transmembrane region" description="Helical" evidence="1">
    <location>
        <begin position="237"/>
        <end position="257"/>
    </location>
</feature>
<reference evidence="2 3" key="1">
    <citation type="submission" date="2017-12" db="EMBL/GenBank/DDBJ databases">
        <authorList>
            <person name="Pombert J.-F."/>
            <person name="Haag K.L."/>
            <person name="Ebert D."/>
        </authorList>
    </citation>
    <scope>NUCLEOTIDE SEQUENCE [LARGE SCALE GENOMIC DNA]</scope>
    <source>
        <strain evidence="2">IL-G-3</strain>
    </source>
</reference>
<dbReference type="VEuPathDB" id="MicrosporidiaDB:CWI38_0629p0020"/>
<sequence length="272" mass="32461">MWGIMMTNIICTGLGSLFIYMNREYHGSLKHIERDINMWSENKQFGMFFLYLIVFIGYFTTVIIELIRDITLYRGYRERRGGRECIRSRESRSGKYSWLVQWKFFRIINFMVVPVFVSELFYYFRQNGISIANNTFGGFSGKNMKYPDLIIIYDIIGILIIQYTYLVGKNIFILKNYLKSRNSRNIRNYNNQNSRDNKKCKKTYVFMSIIYFIGVTIHLIIFMLGFLKVVVVFSVEFNTFCLFCLTTVLYCIVFLFIEKYTVDSKIYNEINV</sequence>
<comment type="caution">
    <text evidence="2">The sequence shown here is derived from an EMBL/GenBank/DDBJ whole genome shotgun (WGS) entry which is preliminary data.</text>
</comment>
<keyword evidence="1" id="KW-0812">Transmembrane</keyword>
<protein>
    <submittedName>
        <fullName evidence="2">Uncharacterized protein</fullName>
    </submittedName>
</protein>
<evidence type="ECO:0000313" key="3">
    <source>
        <dbReference type="Proteomes" id="UP000292282"/>
    </source>
</evidence>